<sequence>MKYSNITSKKLEDYLSRKPDSVTSESWEDPMVPLPTDQYLVNEGNYEFRWLNQNGDKTFAVFYYDSSANQFPKFYYSEDVEGTELDENEFSDMKDCHDIRVSLTVQ</sequence>
<evidence type="ECO:0000313" key="1">
    <source>
        <dbReference type="EMBL" id="VDI67716.1"/>
    </source>
</evidence>
<dbReference type="OrthoDB" id="6156976at2759"/>
<organism evidence="1 2">
    <name type="scientific">Mytilus galloprovincialis</name>
    <name type="common">Mediterranean mussel</name>
    <dbReference type="NCBI Taxonomy" id="29158"/>
    <lineage>
        <taxon>Eukaryota</taxon>
        <taxon>Metazoa</taxon>
        <taxon>Spiralia</taxon>
        <taxon>Lophotrochozoa</taxon>
        <taxon>Mollusca</taxon>
        <taxon>Bivalvia</taxon>
        <taxon>Autobranchia</taxon>
        <taxon>Pteriomorphia</taxon>
        <taxon>Mytilida</taxon>
        <taxon>Mytiloidea</taxon>
        <taxon>Mytilidae</taxon>
        <taxon>Mytilinae</taxon>
        <taxon>Mytilus</taxon>
    </lineage>
</organism>
<accession>A0A8B6GQL9</accession>
<evidence type="ECO:0000313" key="2">
    <source>
        <dbReference type="Proteomes" id="UP000596742"/>
    </source>
</evidence>
<reference evidence="1" key="1">
    <citation type="submission" date="2018-11" db="EMBL/GenBank/DDBJ databases">
        <authorList>
            <person name="Alioto T."/>
            <person name="Alioto T."/>
        </authorList>
    </citation>
    <scope>NUCLEOTIDE SEQUENCE</scope>
</reference>
<dbReference type="EMBL" id="UYJE01008838">
    <property type="protein sequence ID" value="VDI67716.1"/>
    <property type="molecule type" value="Genomic_DNA"/>
</dbReference>
<dbReference type="Proteomes" id="UP000596742">
    <property type="component" value="Unassembled WGS sequence"/>
</dbReference>
<comment type="caution">
    <text evidence="1">The sequence shown here is derived from an EMBL/GenBank/DDBJ whole genome shotgun (WGS) entry which is preliminary data.</text>
</comment>
<feature type="non-terminal residue" evidence="1">
    <location>
        <position position="106"/>
    </location>
</feature>
<keyword evidence="2" id="KW-1185">Reference proteome</keyword>
<name>A0A8B6GQL9_MYTGA</name>
<proteinExistence type="predicted"/>
<protein>
    <submittedName>
        <fullName evidence="1">Uncharacterized protein</fullName>
    </submittedName>
</protein>
<gene>
    <name evidence="1" type="ORF">MGAL_10B050044</name>
</gene>
<dbReference type="AlphaFoldDB" id="A0A8B6GQL9"/>